<proteinExistence type="predicted"/>
<dbReference type="EMBL" id="BAAAZO010000005">
    <property type="protein sequence ID" value="GAA3614118.1"/>
    <property type="molecule type" value="Genomic_DNA"/>
</dbReference>
<comment type="caution">
    <text evidence="2">The sequence shown here is derived from an EMBL/GenBank/DDBJ whole genome shotgun (WGS) entry which is preliminary data.</text>
</comment>
<evidence type="ECO:0000313" key="2">
    <source>
        <dbReference type="EMBL" id="GAA3614118.1"/>
    </source>
</evidence>
<protein>
    <submittedName>
        <fullName evidence="2">Uncharacterized protein</fullName>
    </submittedName>
</protein>
<dbReference type="Proteomes" id="UP001501074">
    <property type="component" value="Unassembled WGS sequence"/>
</dbReference>
<name>A0ABP6ZPR8_9ACTN</name>
<organism evidence="2 3">
    <name type="scientific">Kineosporia mesophila</name>
    <dbReference type="NCBI Taxonomy" id="566012"/>
    <lineage>
        <taxon>Bacteria</taxon>
        <taxon>Bacillati</taxon>
        <taxon>Actinomycetota</taxon>
        <taxon>Actinomycetes</taxon>
        <taxon>Kineosporiales</taxon>
        <taxon>Kineosporiaceae</taxon>
        <taxon>Kineosporia</taxon>
    </lineage>
</organism>
<reference evidence="3" key="1">
    <citation type="journal article" date="2019" name="Int. J. Syst. Evol. Microbiol.">
        <title>The Global Catalogue of Microorganisms (GCM) 10K type strain sequencing project: providing services to taxonomists for standard genome sequencing and annotation.</title>
        <authorList>
            <consortium name="The Broad Institute Genomics Platform"/>
            <consortium name="The Broad Institute Genome Sequencing Center for Infectious Disease"/>
            <person name="Wu L."/>
            <person name="Ma J."/>
        </authorList>
    </citation>
    <scope>NUCLEOTIDE SEQUENCE [LARGE SCALE GENOMIC DNA]</scope>
    <source>
        <strain evidence="3">JCM 16902</strain>
    </source>
</reference>
<keyword evidence="3" id="KW-1185">Reference proteome</keyword>
<evidence type="ECO:0000313" key="3">
    <source>
        <dbReference type="Proteomes" id="UP001501074"/>
    </source>
</evidence>
<accession>A0ABP6ZPR8</accession>
<feature type="region of interest" description="Disordered" evidence="1">
    <location>
        <begin position="1"/>
        <end position="68"/>
    </location>
</feature>
<sequence>MKQDARAEEDVVSPAATEIPDIQGDAPTGVSGSQISNLAGLPAGDMDRQPFGLAHRPAAPGATVVASE</sequence>
<gene>
    <name evidence="2" type="ORF">GCM10022223_32950</name>
</gene>
<evidence type="ECO:0000256" key="1">
    <source>
        <dbReference type="SAM" id="MobiDB-lite"/>
    </source>
</evidence>